<sequence length="254" mass="28881">NMNKELPELFGMLKAAEIEIKKEHQVLMVNKTTSFKKQGKSKGKFKKGGKKAATPPMKPKNGPKPDAECYYCKEKGHWKRNCSKYPADLKSGLIKKKKEETAAFTLNRAPSKSVETTPYELWFNKKPKLSFLKVWGCEAYVKKLQPDKLEPKAEKCIFIGYPKETIGYTFYHKSEGKNFVAKNGTFLEKEFLTKEVTGRKVELDEIDESILVDQSSAVPEVVPVPPTPATEEANDNDHETSNEETTEPRRSTRE</sequence>
<keyword evidence="1" id="KW-0863">Zinc-finger</keyword>
<feature type="compositionally biased region" description="Basic and acidic residues" evidence="2">
    <location>
        <begin position="235"/>
        <end position="254"/>
    </location>
</feature>
<gene>
    <name evidence="4" type="ORF">QYE76_059768</name>
</gene>
<dbReference type="GO" id="GO:0008270">
    <property type="term" value="F:zinc ion binding"/>
    <property type="evidence" value="ECO:0007669"/>
    <property type="project" value="UniProtKB-KW"/>
</dbReference>
<dbReference type="PANTHER" id="PTHR42648:SF27">
    <property type="entry name" value="RNA-DIRECTED DNA POLYMERASE"/>
    <property type="match status" value="1"/>
</dbReference>
<protein>
    <recommendedName>
        <fullName evidence="3">CCHC-type domain-containing protein</fullName>
    </recommendedName>
</protein>
<feature type="region of interest" description="Disordered" evidence="2">
    <location>
        <begin position="33"/>
        <end position="63"/>
    </location>
</feature>
<dbReference type="AlphaFoldDB" id="A0AAD8RZ65"/>
<evidence type="ECO:0000313" key="5">
    <source>
        <dbReference type="Proteomes" id="UP001231189"/>
    </source>
</evidence>
<name>A0AAD8RZ65_LOLMU</name>
<organism evidence="4 5">
    <name type="scientific">Lolium multiflorum</name>
    <name type="common">Italian ryegrass</name>
    <name type="synonym">Lolium perenne subsp. multiflorum</name>
    <dbReference type="NCBI Taxonomy" id="4521"/>
    <lineage>
        <taxon>Eukaryota</taxon>
        <taxon>Viridiplantae</taxon>
        <taxon>Streptophyta</taxon>
        <taxon>Embryophyta</taxon>
        <taxon>Tracheophyta</taxon>
        <taxon>Spermatophyta</taxon>
        <taxon>Magnoliopsida</taxon>
        <taxon>Liliopsida</taxon>
        <taxon>Poales</taxon>
        <taxon>Poaceae</taxon>
        <taxon>BOP clade</taxon>
        <taxon>Pooideae</taxon>
        <taxon>Poodae</taxon>
        <taxon>Poeae</taxon>
        <taxon>Poeae Chloroplast Group 2 (Poeae type)</taxon>
        <taxon>Loliodinae</taxon>
        <taxon>Loliinae</taxon>
        <taxon>Lolium</taxon>
    </lineage>
</organism>
<feature type="compositionally biased region" description="Basic residues" evidence="2">
    <location>
        <begin position="37"/>
        <end position="50"/>
    </location>
</feature>
<dbReference type="SMART" id="SM00343">
    <property type="entry name" value="ZnF_C2HC"/>
    <property type="match status" value="1"/>
</dbReference>
<dbReference type="Pfam" id="PF25597">
    <property type="entry name" value="SH3_retrovirus"/>
    <property type="match status" value="1"/>
</dbReference>
<dbReference type="GO" id="GO:0003676">
    <property type="term" value="F:nucleic acid binding"/>
    <property type="evidence" value="ECO:0007669"/>
    <property type="project" value="InterPro"/>
</dbReference>
<dbReference type="PROSITE" id="PS50158">
    <property type="entry name" value="ZF_CCHC"/>
    <property type="match status" value="1"/>
</dbReference>
<dbReference type="Pfam" id="PF00098">
    <property type="entry name" value="zf-CCHC"/>
    <property type="match status" value="1"/>
</dbReference>
<comment type="caution">
    <text evidence="4">The sequence shown here is derived from an EMBL/GenBank/DDBJ whole genome shotgun (WGS) entry which is preliminary data.</text>
</comment>
<evidence type="ECO:0000256" key="1">
    <source>
        <dbReference type="PROSITE-ProRule" id="PRU00047"/>
    </source>
</evidence>
<dbReference type="Proteomes" id="UP001231189">
    <property type="component" value="Unassembled WGS sequence"/>
</dbReference>
<keyword evidence="1" id="KW-0479">Metal-binding</keyword>
<dbReference type="EMBL" id="JAUUTY010000004">
    <property type="protein sequence ID" value="KAK1641963.1"/>
    <property type="molecule type" value="Genomic_DNA"/>
</dbReference>
<dbReference type="PANTHER" id="PTHR42648">
    <property type="entry name" value="TRANSPOSASE, PUTATIVE-RELATED"/>
    <property type="match status" value="1"/>
</dbReference>
<dbReference type="SUPFAM" id="SSF57756">
    <property type="entry name" value="Retrovirus zinc finger-like domains"/>
    <property type="match status" value="1"/>
</dbReference>
<accession>A0AAD8RZ65</accession>
<evidence type="ECO:0000256" key="2">
    <source>
        <dbReference type="SAM" id="MobiDB-lite"/>
    </source>
</evidence>
<dbReference type="InterPro" id="IPR036875">
    <property type="entry name" value="Znf_CCHC_sf"/>
</dbReference>
<keyword evidence="1" id="KW-0862">Zinc</keyword>
<dbReference type="InterPro" id="IPR001878">
    <property type="entry name" value="Znf_CCHC"/>
</dbReference>
<feature type="non-terminal residue" evidence="4">
    <location>
        <position position="254"/>
    </location>
</feature>
<proteinExistence type="predicted"/>
<dbReference type="InterPro" id="IPR057670">
    <property type="entry name" value="SH3_retrovirus"/>
</dbReference>
<feature type="domain" description="CCHC-type" evidence="3">
    <location>
        <begin position="69"/>
        <end position="84"/>
    </location>
</feature>
<evidence type="ECO:0000313" key="4">
    <source>
        <dbReference type="EMBL" id="KAK1641963.1"/>
    </source>
</evidence>
<dbReference type="InterPro" id="IPR039537">
    <property type="entry name" value="Retrotran_Ty1/copia-like"/>
</dbReference>
<dbReference type="Gene3D" id="4.10.60.10">
    <property type="entry name" value="Zinc finger, CCHC-type"/>
    <property type="match status" value="1"/>
</dbReference>
<feature type="region of interest" description="Disordered" evidence="2">
    <location>
        <begin position="214"/>
        <end position="254"/>
    </location>
</feature>
<evidence type="ECO:0000259" key="3">
    <source>
        <dbReference type="PROSITE" id="PS50158"/>
    </source>
</evidence>
<keyword evidence="5" id="KW-1185">Reference proteome</keyword>
<feature type="non-terminal residue" evidence="4">
    <location>
        <position position="1"/>
    </location>
</feature>
<reference evidence="4" key="1">
    <citation type="submission" date="2023-07" db="EMBL/GenBank/DDBJ databases">
        <title>A chromosome-level genome assembly of Lolium multiflorum.</title>
        <authorList>
            <person name="Chen Y."/>
            <person name="Copetti D."/>
            <person name="Kolliker R."/>
            <person name="Studer B."/>
        </authorList>
    </citation>
    <scope>NUCLEOTIDE SEQUENCE</scope>
    <source>
        <strain evidence="4">02402/16</strain>
        <tissue evidence="4">Leaf</tissue>
    </source>
</reference>